<dbReference type="AlphaFoldDB" id="A0A165M086"/>
<gene>
    <name evidence="1" type="ORF">DAEQUDRAFT_769124</name>
</gene>
<protein>
    <recommendedName>
        <fullName evidence="3">F-box domain-containing protein</fullName>
    </recommendedName>
</protein>
<evidence type="ECO:0008006" key="3">
    <source>
        <dbReference type="Google" id="ProtNLM"/>
    </source>
</evidence>
<keyword evidence="2" id="KW-1185">Reference proteome</keyword>
<proteinExistence type="predicted"/>
<reference evidence="1 2" key="1">
    <citation type="journal article" date="2016" name="Mol. Biol. Evol.">
        <title>Comparative Genomics of Early-Diverging Mushroom-Forming Fungi Provides Insights into the Origins of Lignocellulose Decay Capabilities.</title>
        <authorList>
            <person name="Nagy L.G."/>
            <person name="Riley R."/>
            <person name="Tritt A."/>
            <person name="Adam C."/>
            <person name="Daum C."/>
            <person name="Floudas D."/>
            <person name="Sun H."/>
            <person name="Yadav J.S."/>
            <person name="Pangilinan J."/>
            <person name="Larsson K.H."/>
            <person name="Matsuura K."/>
            <person name="Barry K."/>
            <person name="Labutti K."/>
            <person name="Kuo R."/>
            <person name="Ohm R.A."/>
            <person name="Bhattacharya S.S."/>
            <person name="Shirouzu T."/>
            <person name="Yoshinaga Y."/>
            <person name="Martin F.M."/>
            <person name="Grigoriev I.V."/>
            <person name="Hibbett D.S."/>
        </authorList>
    </citation>
    <scope>NUCLEOTIDE SEQUENCE [LARGE SCALE GENOMIC DNA]</scope>
    <source>
        <strain evidence="1 2">L-15889</strain>
    </source>
</reference>
<dbReference type="Proteomes" id="UP000076727">
    <property type="component" value="Unassembled WGS sequence"/>
</dbReference>
<evidence type="ECO:0000313" key="2">
    <source>
        <dbReference type="Proteomes" id="UP000076727"/>
    </source>
</evidence>
<name>A0A165M086_9APHY</name>
<evidence type="ECO:0000313" key="1">
    <source>
        <dbReference type="EMBL" id="KZT65077.1"/>
    </source>
</evidence>
<organism evidence="1 2">
    <name type="scientific">Daedalea quercina L-15889</name>
    <dbReference type="NCBI Taxonomy" id="1314783"/>
    <lineage>
        <taxon>Eukaryota</taxon>
        <taxon>Fungi</taxon>
        <taxon>Dikarya</taxon>
        <taxon>Basidiomycota</taxon>
        <taxon>Agaricomycotina</taxon>
        <taxon>Agaricomycetes</taxon>
        <taxon>Polyporales</taxon>
        <taxon>Fomitopsis</taxon>
    </lineage>
</organism>
<dbReference type="EMBL" id="KV429112">
    <property type="protein sequence ID" value="KZT65077.1"/>
    <property type="molecule type" value="Genomic_DNA"/>
</dbReference>
<accession>A0A165M086</accession>
<dbReference type="InterPro" id="IPR032675">
    <property type="entry name" value="LRR_dom_sf"/>
</dbReference>
<dbReference type="SUPFAM" id="SSF52047">
    <property type="entry name" value="RNI-like"/>
    <property type="match status" value="1"/>
</dbReference>
<sequence length="294" mass="32309">MRAPGCLYDPGAHRFEDRDLSAIQRTGCIRAFANLRHLQIVANSTQSMVLLVDAVIAPELEDLVLECGAYSDRLLRYSIGNAEKICKVHLVLSSLIYFSGLSRQDRGTQALQRFLALVAPLLEFRSLQELNIDVSGGGRDLDVSDAVSNMLGAWPMLESLHISVLIVSAAVLQAAVRACPRLKHLTALRLSDSGDFTLGMPPAPASGQESENLRGALGRAKSGHPLQELRSYEPLKVAEQAHVLGIARFLCELFPHLRVEQCLGENEESKKQNWLNILEEVAKFQTDQRASMVG</sequence>
<dbReference type="OrthoDB" id="10624439at2759"/>
<dbReference type="Gene3D" id="3.80.10.10">
    <property type="entry name" value="Ribonuclease Inhibitor"/>
    <property type="match status" value="1"/>
</dbReference>